<dbReference type="GO" id="GO:0006979">
    <property type="term" value="P:response to oxidative stress"/>
    <property type="evidence" value="ECO:0007669"/>
    <property type="project" value="EnsemblPlants"/>
</dbReference>
<dbReference type="GO" id="GO:0006970">
    <property type="term" value="P:response to osmotic stress"/>
    <property type="evidence" value="ECO:0007669"/>
    <property type="project" value="EnsemblPlants"/>
</dbReference>
<dbReference type="GO" id="GO:0004222">
    <property type="term" value="F:metalloendopeptidase activity"/>
    <property type="evidence" value="ECO:0007669"/>
    <property type="project" value="EnsemblPlants"/>
</dbReference>
<gene>
    <name evidence="9" type="ORF">CBR_g433</name>
</gene>
<evidence type="ECO:0000256" key="3">
    <source>
        <dbReference type="ARBA" id="ARBA00022723"/>
    </source>
</evidence>
<dbReference type="GO" id="GO:0016020">
    <property type="term" value="C:membrane"/>
    <property type="evidence" value="ECO:0007669"/>
    <property type="project" value="TreeGrafter"/>
</dbReference>
<name>A0A388KB54_CHABU</name>
<evidence type="ECO:0000259" key="8">
    <source>
        <dbReference type="Pfam" id="PF01435"/>
    </source>
</evidence>
<dbReference type="Proteomes" id="UP000265515">
    <property type="component" value="Unassembled WGS sequence"/>
</dbReference>
<evidence type="ECO:0000256" key="2">
    <source>
        <dbReference type="ARBA" id="ARBA00022670"/>
    </source>
</evidence>
<dbReference type="InterPro" id="IPR051156">
    <property type="entry name" value="Mito/Outer_Membr_Metalloprot"/>
</dbReference>
<feature type="region of interest" description="Disordered" evidence="7">
    <location>
        <begin position="319"/>
        <end position="370"/>
    </location>
</feature>
<keyword evidence="3" id="KW-0479">Metal-binding</keyword>
<evidence type="ECO:0000313" key="9">
    <source>
        <dbReference type="EMBL" id="GBG67294.1"/>
    </source>
</evidence>
<protein>
    <recommendedName>
        <fullName evidence="8">Peptidase M48 domain-containing protein</fullName>
    </recommendedName>
</protein>
<dbReference type="STRING" id="69332.A0A388KB54"/>
<dbReference type="OrthoDB" id="7464992at2759"/>
<comment type="caution">
    <text evidence="9">The sequence shown here is derived from an EMBL/GenBank/DDBJ whole genome shotgun (WGS) entry which is preliminary data.</text>
</comment>
<evidence type="ECO:0000256" key="7">
    <source>
        <dbReference type="SAM" id="MobiDB-lite"/>
    </source>
</evidence>
<keyword evidence="2" id="KW-0645">Protease</keyword>
<keyword evidence="6" id="KW-0482">Metalloprotease</keyword>
<sequence>MRFLGAETWAAIGRYRGLLSRGRAHVARSDGAVVVSQTEIGAAWRSRSGSGLSTCAETASRSLREVVFSKIGIAKGEELAKSTVEGVGGAGRNLHLAARGPCHVDDVRNVLWGGGWRSLAPASLGQGKGGGRMKWSSWGAAGGRRGISGQGFPVRPGRYTDRYGYEHFKKRGVDRWRDVNAPENEESLRKIGIVVAVVGAGGGYVYYTHLEEVPYTNRRHFVLVSPQTERMLGENEFKNIKKTFRRDILPDFHPLTIRVKAIATQIIQAAMIGTRAQDWGEVEGKSSRMDVDDIFNYHGRTQSAPNELDSVLDVFRQREDDNGEFGGDGDGSSASRRDRSDRQDPYNKPMKDKFDDEWVDHGRGSHHKGMSSSMKHLEGLKWEVIVVENDALNAFCLPGGKVVVFTGLLKAFQKDEEIATVLGHEVGHVVARHPGEKLTQALWLTILQLILLQIINLPGLVHNTSQLLLALPFSRRMESEADRIGLLLMATAEFDPRIAPSVYERMAKLSNEPDLLQYVSTHPSGRKRAQALANGPTMDESMKIYAERMQGRILEAFL</sequence>
<dbReference type="InterPro" id="IPR001915">
    <property type="entry name" value="Peptidase_M48"/>
</dbReference>
<comment type="cofactor">
    <cofactor evidence="1">
        <name>Zn(2+)</name>
        <dbReference type="ChEBI" id="CHEBI:29105"/>
    </cofactor>
</comment>
<feature type="domain" description="Peptidase M48" evidence="8">
    <location>
        <begin position="377"/>
        <end position="533"/>
    </location>
</feature>
<dbReference type="GO" id="GO:0005739">
    <property type="term" value="C:mitochondrion"/>
    <property type="evidence" value="ECO:0007669"/>
    <property type="project" value="EnsemblPlants"/>
</dbReference>
<evidence type="ECO:0000256" key="5">
    <source>
        <dbReference type="ARBA" id="ARBA00022833"/>
    </source>
</evidence>
<feature type="compositionally biased region" description="Basic and acidic residues" evidence="7">
    <location>
        <begin position="335"/>
        <end position="363"/>
    </location>
</feature>
<dbReference type="Gramene" id="GBG67294">
    <property type="protein sequence ID" value="GBG67294"/>
    <property type="gene ID" value="CBR_g433"/>
</dbReference>
<accession>A0A388KB54</accession>
<reference evidence="9 10" key="1">
    <citation type="journal article" date="2018" name="Cell">
        <title>The Chara Genome: Secondary Complexity and Implications for Plant Terrestrialization.</title>
        <authorList>
            <person name="Nishiyama T."/>
            <person name="Sakayama H."/>
            <person name="Vries J.D."/>
            <person name="Buschmann H."/>
            <person name="Saint-Marcoux D."/>
            <person name="Ullrich K.K."/>
            <person name="Haas F.B."/>
            <person name="Vanderstraeten L."/>
            <person name="Becker D."/>
            <person name="Lang D."/>
            <person name="Vosolsobe S."/>
            <person name="Rombauts S."/>
            <person name="Wilhelmsson P.K.I."/>
            <person name="Janitza P."/>
            <person name="Kern R."/>
            <person name="Heyl A."/>
            <person name="Rumpler F."/>
            <person name="Villalobos L.I.A.C."/>
            <person name="Clay J.M."/>
            <person name="Skokan R."/>
            <person name="Toyoda A."/>
            <person name="Suzuki Y."/>
            <person name="Kagoshima H."/>
            <person name="Schijlen E."/>
            <person name="Tajeshwar N."/>
            <person name="Catarino B."/>
            <person name="Hetherington A.J."/>
            <person name="Saltykova A."/>
            <person name="Bonnot C."/>
            <person name="Breuninger H."/>
            <person name="Symeonidi A."/>
            <person name="Radhakrishnan G.V."/>
            <person name="Van Nieuwerburgh F."/>
            <person name="Deforce D."/>
            <person name="Chang C."/>
            <person name="Karol K.G."/>
            <person name="Hedrich R."/>
            <person name="Ulvskov P."/>
            <person name="Glockner G."/>
            <person name="Delwiche C.F."/>
            <person name="Petrasek J."/>
            <person name="Van de Peer Y."/>
            <person name="Friml J."/>
            <person name="Beilby M."/>
            <person name="Dolan L."/>
            <person name="Kohara Y."/>
            <person name="Sugano S."/>
            <person name="Fujiyama A."/>
            <person name="Delaux P.-M."/>
            <person name="Quint M."/>
            <person name="TheiBen G."/>
            <person name="Hagemann M."/>
            <person name="Harholt J."/>
            <person name="Dunand C."/>
            <person name="Zachgo S."/>
            <person name="Langdale J."/>
            <person name="Maumus F."/>
            <person name="Straeten D.V.D."/>
            <person name="Gould S.B."/>
            <person name="Rensing S.A."/>
        </authorList>
    </citation>
    <scope>NUCLEOTIDE SEQUENCE [LARGE SCALE GENOMIC DNA]</scope>
    <source>
        <strain evidence="9 10">S276</strain>
    </source>
</reference>
<dbReference type="GO" id="GO:0034605">
    <property type="term" value="P:cellular response to heat"/>
    <property type="evidence" value="ECO:0007669"/>
    <property type="project" value="EnsemblPlants"/>
</dbReference>
<dbReference type="Pfam" id="PF01435">
    <property type="entry name" value="Peptidase_M48"/>
    <property type="match status" value="1"/>
</dbReference>
<keyword evidence="10" id="KW-1185">Reference proteome</keyword>
<keyword evidence="5" id="KW-0862">Zinc</keyword>
<evidence type="ECO:0000256" key="1">
    <source>
        <dbReference type="ARBA" id="ARBA00001947"/>
    </source>
</evidence>
<organism evidence="9 10">
    <name type="scientific">Chara braunii</name>
    <name type="common">Braun's stonewort</name>
    <dbReference type="NCBI Taxonomy" id="69332"/>
    <lineage>
        <taxon>Eukaryota</taxon>
        <taxon>Viridiplantae</taxon>
        <taxon>Streptophyta</taxon>
        <taxon>Charophyceae</taxon>
        <taxon>Charales</taxon>
        <taxon>Characeae</taxon>
        <taxon>Chara</taxon>
    </lineage>
</organism>
<proteinExistence type="predicted"/>
<evidence type="ECO:0000313" key="10">
    <source>
        <dbReference type="Proteomes" id="UP000265515"/>
    </source>
</evidence>
<dbReference type="Gene3D" id="3.30.2010.10">
    <property type="entry name" value="Metalloproteases ('zincins'), catalytic domain"/>
    <property type="match status" value="1"/>
</dbReference>
<dbReference type="CDD" id="cd07331">
    <property type="entry name" value="M48C_Oma1_like"/>
    <property type="match status" value="1"/>
</dbReference>
<dbReference type="PANTHER" id="PTHR22726:SF1">
    <property type="entry name" value="METALLOENDOPEPTIDASE OMA1, MITOCHONDRIAL"/>
    <property type="match status" value="1"/>
</dbReference>
<dbReference type="PANTHER" id="PTHR22726">
    <property type="entry name" value="METALLOENDOPEPTIDASE OMA1"/>
    <property type="match status" value="1"/>
</dbReference>
<dbReference type="GO" id="GO:0046872">
    <property type="term" value="F:metal ion binding"/>
    <property type="evidence" value="ECO:0007669"/>
    <property type="project" value="UniProtKB-KW"/>
</dbReference>
<keyword evidence="4" id="KW-0378">Hydrolase</keyword>
<dbReference type="AlphaFoldDB" id="A0A388KB54"/>
<dbReference type="GO" id="GO:0051603">
    <property type="term" value="P:proteolysis involved in protein catabolic process"/>
    <property type="evidence" value="ECO:0007669"/>
    <property type="project" value="EnsemblPlants"/>
</dbReference>
<evidence type="ECO:0000256" key="4">
    <source>
        <dbReference type="ARBA" id="ARBA00022801"/>
    </source>
</evidence>
<dbReference type="EMBL" id="BFEA01000086">
    <property type="protein sequence ID" value="GBG67294.1"/>
    <property type="molecule type" value="Genomic_DNA"/>
</dbReference>
<evidence type="ECO:0000256" key="6">
    <source>
        <dbReference type="ARBA" id="ARBA00023049"/>
    </source>
</evidence>